<keyword evidence="1" id="KW-0472">Membrane</keyword>
<sequence length="413" mass="47501">MNKLLIGYLFLFLSVVLITLLAFDSSYFPHLQVDIVVFYNRANFFLQNLSLEHLANNEYQPGALLFFILLSPILSINNSFDTFKLAFFAANILLLFLASIIPAKTVGWMGIAVFGLILLFTGPIILFRFDLLAALVVNLSFYFWLKDKKILSFVILSIATQIKVYPIIFLPYLLFLSFKNKGIKVAFGHLLCFLGSLIIFLSLFILIFDARLADIINALDFHAKKPLGIESVYATVLLLLNTPHLPQPVGAYGIWGFSPKDIVLPLQVYNYLWLIPFIILHIVLFFQARRPNFDLRFCLVNILSFLIFSKVFAHQYLIWFLLIIPLFFKNHLKKTIWKINLLLILLTSLLSQFIYPLNYTEFLEELMGKNNFSFVFYASIVRNILLVVLLVSLIFDWLKSSDKSTLVKTTSIS</sequence>
<feature type="transmembrane region" description="Helical" evidence="1">
    <location>
        <begin position="59"/>
        <end position="76"/>
    </location>
</feature>
<dbReference type="AlphaFoldDB" id="A0A1G1VBC9"/>
<feature type="transmembrane region" description="Helical" evidence="1">
    <location>
        <begin position="375"/>
        <end position="398"/>
    </location>
</feature>
<feature type="transmembrane region" description="Helical" evidence="1">
    <location>
        <begin position="268"/>
        <end position="288"/>
    </location>
</feature>
<organism evidence="2 3">
    <name type="scientific">Candidatus Blackburnbacteria bacterium RIFCSPLOWO2_01_FULL_40_20</name>
    <dbReference type="NCBI Taxonomy" id="1797519"/>
    <lineage>
        <taxon>Bacteria</taxon>
        <taxon>Candidatus Blackburniibacteriota</taxon>
    </lineage>
</organism>
<dbReference type="EMBL" id="MHCC01000026">
    <property type="protein sequence ID" value="OGY12636.1"/>
    <property type="molecule type" value="Genomic_DNA"/>
</dbReference>
<comment type="caution">
    <text evidence="2">The sequence shown here is derived from an EMBL/GenBank/DDBJ whole genome shotgun (WGS) entry which is preliminary data.</text>
</comment>
<evidence type="ECO:0000313" key="2">
    <source>
        <dbReference type="EMBL" id="OGY12636.1"/>
    </source>
</evidence>
<keyword evidence="1" id="KW-0812">Transmembrane</keyword>
<feature type="transmembrane region" description="Helical" evidence="1">
    <location>
        <begin position="300"/>
        <end position="328"/>
    </location>
</feature>
<feature type="transmembrane region" description="Helical" evidence="1">
    <location>
        <begin position="186"/>
        <end position="208"/>
    </location>
</feature>
<evidence type="ECO:0000313" key="3">
    <source>
        <dbReference type="Proteomes" id="UP000178659"/>
    </source>
</evidence>
<reference evidence="2 3" key="1">
    <citation type="journal article" date="2016" name="Nat. Commun.">
        <title>Thousands of microbial genomes shed light on interconnected biogeochemical processes in an aquifer system.</title>
        <authorList>
            <person name="Anantharaman K."/>
            <person name="Brown C.T."/>
            <person name="Hug L.A."/>
            <person name="Sharon I."/>
            <person name="Castelle C.J."/>
            <person name="Probst A.J."/>
            <person name="Thomas B.C."/>
            <person name="Singh A."/>
            <person name="Wilkins M.J."/>
            <person name="Karaoz U."/>
            <person name="Brodie E.L."/>
            <person name="Williams K.H."/>
            <person name="Hubbard S.S."/>
            <person name="Banfield J.F."/>
        </authorList>
    </citation>
    <scope>NUCLEOTIDE SEQUENCE [LARGE SCALE GENOMIC DNA]</scope>
</reference>
<accession>A0A1G1VBC9</accession>
<keyword evidence="1" id="KW-1133">Transmembrane helix</keyword>
<proteinExistence type="predicted"/>
<feature type="transmembrane region" description="Helical" evidence="1">
    <location>
        <begin position="335"/>
        <end position="355"/>
    </location>
</feature>
<evidence type="ECO:0008006" key="4">
    <source>
        <dbReference type="Google" id="ProtNLM"/>
    </source>
</evidence>
<protein>
    <recommendedName>
        <fullName evidence="4">Glycosyltransferase RgtA/B/C/D-like domain-containing protein</fullName>
    </recommendedName>
</protein>
<dbReference type="Proteomes" id="UP000178659">
    <property type="component" value="Unassembled WGS sequence"/>
</dbReference>
<evidence type="ECO:0000256" key="1">
    <source>
        <dbReference type="SAM" id="Phobius"/>
    </source>
</evidence>
<name>A0A1G1VBC9_9BACT</name>
<feature type="transmembrane region" description="Helical" evidence="1">
    <location>
        <begin position="150"/>
        <end position="174"/>
    </location>
</feature>
<gene>
    <name evidence="2" type="ORF">A3A77_05150</name>
</gene>
<feature type="transmembrane region" description="Helical" evidence="1">
    <location>
        <begin position="83"/>
        <end position="101"/>
    </location>
</feature>